<dbReference type="GO" id="GO:0046872">
    <property type="term" value="F:metal ion binding"/>
    <property type="evidence" value="ECO:0007669"/>
    <property type="project" value="InterPro"/>
</dbReference>
<dbReference type="OrthoDB" id="9803907at2"/>
<dbReference type="EMBL" id="FNIL01000006">
    <property type="protein sequence ID" value="SDO06672.1"/>
    <property type="molecule type" value="Genomic_DNA"/>
</dbReference>
<evidence type="ECO:0000259" key="2">
    <source>
        <dbReference type="PROSITE" id="PS50975"/>
    </source>
</evidence>
<dbReference type="Gene3D" id="3.30.470.20">
    <property type="entry name" value="ATP-grasp fold, B domain"/>
    <property type="match status" value="2"/>
</dbReference>
<proteinExistence type="predicted"/>
<dbReference type="GO" id="GO:0005524">
    <property type="term" value="F:ATP binding"/>
    <property type="evidence" value="ECO:0007669"/>
    <property type="project" value="UniProtKB-UniRule"/>
</dbReference>
<keyword evidence="4" id="KW-1185">Reference proteome</keyword>
<dbReference type="InterPro" id="IPR003806">
    <property type="entry name" value="ATP-grasp_PylC-type"/>
</dbReference>
<sequence>MEQLPAVWLSHLEHAIPSEAKEKKISLYMIALEGWRRGLTLTFLADRGEDGEFQLRYSLSSAASRHYFQGSKGDKISEKAQEICDDKSKTNAVLKAANVPVPLGSTFTPHVKDESILQYAKEIGYPVVLKPTNASGGKGVVVNIQAEEELERALEYVRGQLKLETVIVEQFVQGEECRVLVLEGKVLAAVQRAPANVIGDGRSSIQQLIDKKNEARKRVPHLANRPIKLDKQFYNTMHTSDWTLKTVPAKGEKIIVKRVSNISAGGDPVDVTDILSEKVKAVAVDATAAIPDLPHSGVDLMVDFEKDKAVVIEVNTRPGLGSHLFPMTGIGRDIPKALIDFYFPESRDAPRAEQLFFEIKEIEAAIKTGMVEEVQVKPARQDRFHADRISVTSSALRQQKQKIEQYLREKKFIGKIEIKKNEALEGVIAHTDKQYLKDFFHWLEESGILAATECYSLPLAQELSWYDDTKPSLADLYSSKQQVLQRWKEEEKKTNRVNRQWQKVKERITKRISRKQRL</sequence>
<keyword evidence="3" id="KW-0436">Ligase</keyword>
<dbReference type="PANTHER" id="PTHR21621">
    <property type="entry name" value="RIBOSOMAL PROTEIN S6 MODIFICATION PROTEIN"/>
    <property type="match status" value="1"/>
</dbReference>
<dbReference type="SUPFAM" id="SSF56059">
    <property type="entry name" value="Glutathione synthetase ATP-binding domain-like"/>
    <property type="match status" value="1"/>
</dbReference>
<name>A0A1H0GIQ9_9BACI</name>
<dbReference type="PANTHER" id="PTHR21621:SF0">
    <property type="entry name" value="BETA-CITRYLGLUTAMATE SYNTHASE B-RELATED"/>
    <property type="match status" value="1"/>
</dbReference>
<dbReference type="InterPro" id="IPR011761">
    <property type="entry name" value="ATP-grasp"/>
</dbReference>
<dbReference type="GO" id="GO:0009432">
    <property type="term" value="P:SOS response"/>
    <property type="evidence" value="ECO:0007669"/>
    <property type="project" value="TreeGrafter"/>
</dbReference>
<gene>
    <name evidence="3" type="ORF">SAMN04488053_106122</name>
</gene>
<dbReference type="Proteomes" id="UP000198778">
    <property type="component" value="Unassembled WGS sequence"/>
</dbReference>
<dbReference type="InterPro" id="IPR005479">
    <property type="entry name" value="CPAse_ATP-bd"/>
</dbReference>
<feature type="domain" description="ATP-grasp" evidence="2">
    <location>
        <begin position="91"/>
        <end position="343"/>
    </location>
</feature>
<reference evidence="4" key="1">
    <citation type="submission" date="2016-10" db="EMBL/GenBank/DDBJ databases">
        <authorList>
            <person name="Varghese N."/>
            <person name="Submissions S."/>
        </authorList>
    </citation>
    <scope>NUCLEOTIDE SEQUENCE [LARGE SCALE GENOMIC DNA]</scope>
    <source>
        <strain evidence="4">CGMCC 1.10369</strain>
    </source>
</reference>
<organism evidence="3 4">
    <name type="scientific">Alkalicoccus daliensis</name>
    <dbReference type="NCBI Taxonomy" id="745820"/>
    <lineage>
        <taxon>Bacteria</taxon>
        <taxon>Bacillati</taxon>
        <taxon>Bacillota</taxon>
        <taxon>Bacilli</taxon>
        <taxon>Bacillales</taxon>
        <taxon>Bacillaceae</taxon>
        <taxon>Alkalicoccus</taxon>
    </lineage>
</organism>
<keyword evidence="1" id="KW-0067">ATP-binding</keyword>
<dbReference type="GO" id="GO:0005737">
    <property type="term" value="C:cytoplasm"/>
    <property type="evidence" value="ECO:0007669"/>
    <property type="project" value="TreeGrafter"/>
</dbReference>
<dbReference type="PROSITE" id="PS50975">
    <property type="entry name" value="ATP_GRASP"/>
    <property type="match status" value="1"/>
</dbReference>
<keyword evidence="1" id="KW-0547">Nucleotide-binding</keyword>
<dbReference type="STRING" id="745820.SAMN04488053_106122"/>
<dbReference type="AlphaFoldDB" id="A0A1H0GIQ9"/>
<accession>A0A1H0GIQ9</accession>
<evidence type="ECO:0000313" key="3">
    <source>
        <dbReference type="EMBL" id="SDO06672.1"/>
    </source>
</evidence>
<protein>
    <submittedName>
        <fullName evidence="3">D-alanine-D-alanine ligase</fullName>
    </submittedName>
</protein>
<evidence type="ECO:0000256" key="1">
    <source>
        <dbReference type="PROSITE-ProRule" id="PRU00409"/>
    </source>
</evidence>
<dbReference type="GO" id="GO:0018169">
    <property type="term" value="F:ribosomal S6-glutamic acid ligase activity"/>
    <property type="evidence" value="ECO:0007669"/>
    <property type="project" value="TreeGrafter"/>
</dbReference>
<evidence type="ECO:0000313" key="4">
    <source>
        <dbReference type="Proteomes" id="UP000198778"/>
    </source>
</evidence>
<dbReference type="PROSITE" id="PS00866">
    <property type="entry name" value="CPSASE_1"/>
    <property type="match status" value="1"/>
</dbReference>
<dbReference type="Pfam" id="PF02655">
    <property type="entry name" value="ATP-grasp_3"/>
    <property type="match status" value="1"/>
</dbReference>
<dbReference type="RefSeq" id="WP_090843026.1">
    <property type="nucleotide sequence ID" value="NZ_FNIL01000006.1"/>
</dbReference>
<dbReference type="SMART" id="SM01209">
    <property type="entry name" value="GARS_A"/>
    <property type="match status" value="1"/>
</dbReference>